<name>A0A9C6WXV6_FRAOC</name>
<protein>
    <submittedName>
        <fullName evidence="5">Uncharacterized protein LOC127749427</fullName>
    </submittedName>
</protein>
<evidence type="ECO:0000313" key="5">
    <source>
        <dbReference type="RefSeq" id="XP_052123439.1"/>
    </source>
</evidence>
<keyword evidence="4" id="KW-1185">Reference proteome</keyword>
<keyword evidence="1" id="KW-0863">Zinc-finger</keyword>
<organism evidence="4 5">
    <name type="scientific">Frankliniella occidentalis</name>
    <name type="common">Western flower thrips</name>
    <name type="synonym">Euthrips occidentalis</name>
    <dbReference type="NCBI Taxonomy" id="133901"/>
    <lineage>
        <taxon>Eukaryota</taxon>
        <taxon>Metazoa</taxon>
        <taxon>Ecdysozoa</taxon>
        <taxon>Arthropoda</taxon>
        <taxon>Hexapoda</taxon>
        <taxon>Insecta</taxon>
        <taxon>Pterygota</taxon>
        <taxon>Neoptera</taxon>
        <taxon>Paraneoptera</taxon>
        <taxon>Thysanoptera</taxon>
        <taxon>Terebrantia</taxon>
        <taxon>Thripoidea</taxon>
        <taxon>Thripidae</taxon>
        <taxon>Frankliniella</taxon>
    </lineage>
</organism>
<dbReference type="InterPro" id="IPR036236">
    <property type="entry name" value="Znf_C2H2_sf"/>
</dbReference>
<evidence type="ECO:0000313" key="4">
    <source>
        <dbReference type="Proteomes" id="UP000504606"/>
    </source>
</evidence>
<feature type="compositionally biased region" description="Basic and acidic residues" evidence="2">
    <location>
        <begin position="34"/>
        <end position="53"/>
    </location>
</feature>
<dbReference type="PROSITE" id="PS00028">
    <property type="entry name" value="ZINC_FINGER_C2H2_1"/>
    <property type="match status" value="1"/>
</dbReference>
<dbReference type="SUPFAM" id="SSF57667">
    <property type="entry name" value="beta-beta-alpha zinc fingers"/>
    <property type="match status" value="1"/>
</dbReference>
<evidence type="ECO:0000256" key="1">
    <source>
        <dbReference type="PROSITE-ProRule" id="PRU00042"/>
    </source>
</evidence>
<reference evidence="5" key="1">
    <citation type="submission" date="2025-08" db="UniProtKB">
        <authorList>
            <consortium name="RefSeq"/>
        </authorList>
    </citation>
    <scope>IDENTIFICATION</scope>
    <source>
        <tissue evidence="5">Whole organism</tissue>
    </source>
</reference>
<dbReference type="RefSeq" id="XP_052123439.1">
    <property type="nucleotide sequence ID" value="XM_052267479.1"/>
</dbReference>
<dbReference type="AlphaFoldDB" id="A0A9C6WXV6"/>
<evidence type="ECO:0000259" key="3">
    <source>
        <dbReference type="PROSITE" id="PS50157"/>
    </source>
</evidence>
<feature type="domain" description="C2H2-type" evidence="3">
    <location>
        <begin position="9"/>
        <end position="36"/>
    </location>
</feature>
<dbReference type="GeneID" id="127749427"/>
<dbReference type="Gene3D" id="3.30.160.60">
    <property type="entry name" value="Classic Zinc Finger"/>
    <property type="match status" value="1"/>
</dbReference>
<feature type="region of interest" description="Disordered" evidence="2">
    <location>
        <begin position="32"/>
        <end position="53"/>
    </location>
</feature>
<dbReference type="Proteomes" id="UP000504606">
    <property type="component" value="Unplaced"/>
</dbReference>
<keyword evidence="1" id="KW-0862">Zinc</keyword>
<dbReference type="GO" id="GO:0008270">
    <property type="term" value="F:zinc ion binding"/>
    <property type="evidence" value="ECO:0007669"/>
    <property type="project" value="UniProtKB-KW"/>
</dbReference>
<keyword evidence="1" id="KW-0479">Metal-binding</keyword>
<dbReference type="InterPro" id="IPR013087">
    <property type="entry name" value="Znf_C2H2_type"/>
</dbReference>
<accession>A0A9C6WXV6</accession>
<dbReference type="PROSITE" id="PS50157">
    <property type="entry name" value="ZINC_FINGER_C2H2_2"/>
    <property type="match status" value="1"/>
</dbReference>
<proteinExistence type="predicted"/>
<sequence>MESSISTVFKCSQCGKAYKQETWYKKHILFHHGTPKDQGTKSDSMKKQRPEENLNKTMDKLAVNVNIIFLSLDCIDLRFVRRGVTGRNAFLYEFGMMGIDSGNARVNYAFRMFKMML</sequence>
<dbReference type="KEGG" id="foc:127749427"/>
<evidence type="ECO:0000256" key="2">
    <source>
        <dbReference type="SAM" id="MobiDB-lite"/>
    </source>
</evidence>
<gene>
    <name evidence="5" type="primary">LOC127749427</name>
</gene>